<dbReference type="Proteomes" id="UP000541154">
    <property type="component" value="Unassembled WGS sequence"/>
</dbReference>
<dbReference type="AlphaFoldDB" id="A0A8H5ZXP1"/>
<reference evidence="2 3" key="1">
    <citation type="submission" date="2019-04" db="EMBL/GenBank/DDBJ databases">
        <title>Aspergillus burnettii sp. nov., novel species from soil in southeast Queensland.</title>
        <authorList>
            <person name="Gilchrist C.L.M."/>
            <person name="Pitt J.I."/>
            <person name="Lange L."/>
            <person name="Lacey H.J."/>
            <person name="Vuong D."/>
            <person name="Midgley D.J."/>
            <person name="Greenfield P."/>
            <person name="Bradbury M."/>
            <person name="Lacey E."/>
            <person name="Busk P.K."/>
            <person name="Pilgaard B."/>
            <person name="Chooi Y.H."/>
            <person name="Piggott A.M."/>
        </authorList>
    </citation>
    <scope>NUCLEOTIDE SEQUENCE [LARGE SCALE GENOMIC DNA]</scope>
    <source>
        <strain evidence="2 3">FRR 5400</strain>
    </source>
</reference>
<feature type="region of interest" description="Disordered" evidence="1">
    <location>
        <begin position="93"/>
        <end position="115"/>
    </location>
</feature>
<evidence type="ECO:0000256" key="1">
    <source>
        <dbReference type="SAM" id="MobiDB-lite"/>
    </source>
</evidence>
<sequence>MSYNVYTAEYAGKPNHVAIYIETNPNALQVADRGRLYHVTGNILQGMKYDPRDSRDPIESASFVPGTKIKIGTIAKGDLARFETECCKAVPPPPAQMTLGGKRLDPSKPLYRCGE</sequence>
<evidence type="ECO:0000313" key="2">
    <source>
        <dbReference type="EMBL" id="KAF5856975.1"/>
    </source>
</evidence>
<evidence type="ECO:0000313" key="3">
    <source>
        <dbReference type="Proteomes" id="UP000541154"/>
    </source>
</evidence>
<accession>A0A8H5ZXP1</accession>
<name>A0A8H5ZXP1_PETAA</name>
<proteinExistence type="predicted"/>
<dbReference type="EMBL" id="SPNV01000284">
    <property type="protein sequence ID" value="KAF5856975.1"/>
    <property type="molecule type" value="Genomic_DNA"/>
</dbReference>
<comment type="caution">
    <text evidence="2">The sequence shown here is derived from an EMBL/GenBank/DDBJ whole genome shotgun (WGS) entry which is preliminary data.</text>
</comment>
<dbReference type="InterPro" id="IPR046670">
    <property type="entry name" value="DUF6540"/>
</dbReference>
<protein>
    <submittedName>
        <fullName evidence="2">Uncharacterized protein</fullName>
    </submittedName>
</protein>
<dbReference type="Pfam" id="PF20174">
    <property type="entry name" value="DUF6540"/>
    <property type="match status" value="1"/>
</dbReference>
<organism evidence="2 3">
    <name type="scientific">Petromyces alliaceus</name>
    <name type="common">Aspergillus alliaceus</name>
    <dbReference type="NCBI Taxonomy" id="209559"/>
    <lineage>
        <taxon>Eukaryota</taxon>
        <taxon>Fungi</taxon>
        <taxon>Dikarya</taxon>
        <taxon>Ascomycota</taxon>
        <taxon>Pezizomycotina</taxon>
        <taxon>Eurotiomycetes</taxon>
        <taxon>Eurotiomycetidae</taxon>
        <taxon>Eurotiales</taxon>
        <taxon>Aspergillaceae</taxon>
        <taxon>Aspergillus</taxon>
        <taxon>Aspergillus subgen. Circumdati</taxon>
    </lineage>
</organism>
<keyword evidence="3" id="KW-1185">Reference proteome</keyword>
<gene>
    <name evidence="2" type="ORF">ETB97_006453</name>
</gene>